<keyword evidence="5" id="KW-1185">Reference proteome</keyword>
<dbReference type="Pfam" id="PF03968">
    <property type="entry name" value="LptD_N"/>
    <property type="match status" value="1"/>
</dbReference>
<dbReference type="GO" id="GO:0009279">
    <property type="term" value="C:cell outer membrane"/>
    <property type="evidence" value="ECO:0007669"/>
    <property type="project" value="TreeGrafter"/>
</dbReference>
<comment type="caution">
    <text evidence="4">The sequence shown here is derived from an EMBL/GenBank/DDBJ whole genome shotgun (WGS) entry which is preliminary data.</text>
</comment>
<evidence type="ECO:0000313" key="4">
    <source>
        <dbReference type="EMBL" id="PTR18742.1"/>
    </source>
</evidence>
<dbReference type="Proteomes" id="UP000244060">
    <property type="component" value="Unassembled WGS sequence"/>
</dbReference>
<dbReference type="EMBL" id="QAOT01000007">
    <property type="protein sequence ID" value="PTR18742.1"/>
    <property type="molecule type" value="Genomic_DNA"/>
</dbReference>
<dbReference type="GO" id="GO:0015920">
    <property type="term" value="P:lipopolysaccharide transport"/>
    <property type="evidence" value="ECO:0007669"/>
    <property type="project" value="TreeGrafter"/>
</dbReference>
<dbReference type="RefSeq" id="WP_044248905.1">
    <property type="nucleotide sequence ID" value="NZ_CP089965.1"/>
</dbReference>
<dbReference type="InterPro" id="IPR052037">
    <property type="entry name" value="LPS_export_LptA"/>
</dbReference>
<dbReference type="InterPro" id="IPR005653">
    <property type="entry name" value="OstA-like_N"/>
</dbReference>
<evidence type="ECO:0000259" key="3">
    <source>
        <dbReference type="Pfam" id="PF03968"/>
    </source>
</evidence>
<evidence type="ECO:0000256" key="1">
    <source>
        <dbReference type="ARBA" id="ARBA00022729"/>
    </source>
</evidence>
<evidence type="ECO:0000313" key="5">
    <source>
        <dbReference type="Proteomes" id="UP000244060"/>
    </source>
</evidence>
<sequence>MKTILMAAAAALWLPAASLAQGANVAFGGGLTQDTSLPVEIESDELQVNQADGTAIFLGNVRVVQGPMRLAAQSVRVEYAPEGGGIRRLHASGGVTLANEREAAEAQEAIYTIESGEVVMTGDVLLTQGPNTLAGQRLVIDLTAGTGRMEGRVQTVFRPGTSP</sequence>
<name>A0A2T5K8S0_9RHOB</name>
<feature type="chain" id="PRO_5015630694" evidence="2">
    <location>
        <begin position="23"/>
        <end position="163"/>
    </location>
</feature>
<gene>
    <name evidence="4" type="ORF">C8J28_107166</name>
</gene>
<dbReference type="AlphaFoldDB" id="A0A2T5K8S0"/>
<dbReference type="GO" id="GO:0017089">
    <property type="term" value="F:glycolipid transfer activity"/>
    <property type="evidence" value="ECO:0007669"/>
    <property type="project" value="TreeGrafter"/>
</dbReference>
<evidence type="ECO:0000256" key="2">
    <source>
        <dbReference type="SAM" id="SignalP"/>
    </source>
</evidence>
<feature type="signal peptide" evidence="2">
    <location>
        <begin position="1"/>
        <end position="22"/>
    </location>
</feature>
<dbReference type="PANTHER" id="PTHR36504:SF1">
    <property type="entry name" value="LIPOPOLYSACCHARIDE EXPORT SYSTEM PROTEIN LPTA"/>
    <property type="match status" value="1"/>
</dbReference>
<dbReference type="GO" id="GO:0030288">
    <property type="term" value="C:outer membrane-bounded periplasmic space"/>
    <property type="evidence" value="ECO:0007669"/>
    <property type="project" value="TreeGrafter"/>
</dbReference>
<feature type="domain" description="Organic solvent tolerance-like N-terminal" evidence="3">
    <location>
        <begin position="40"/>
        <end position="145"/>
    </location>
</feature>
<organism evidence="4 5">
    <name type="scientific">Cereibacter azotoformans</name>
    <dbReference type="NCBI Taxonomy" id="43057"/>
    <lineage>
        <taxon>Bacteria</taxon>
        <taxon>Pseudomonadati</taxon>
        <taxon>Pseudomonadota</taxon>
        <taxon>Alphaproteobacteria</taxon>
        <taxon>Rhodobacterales</taxon>
        <taxon>Paracoccaceae</taxon>
        <taxon>Cereibacter</taxon>
    </lineage>
</organism>
<accession>A0A2T5K8S0</accession>
<dbReference type="OrthoDB" id="9811926at2"/>
<reference evidence="4 5" key="1">
    <citation type="submission" date="2018-04" db="EMBL/GenBank/DDBJ databases">
        <title>Genomic Encyclopedia of Type Strains, Phase III (KMG-III): the genomes of soil and plant-associated and newly described type strains.</title>
        <authorList>
            <person name="Whitman W."/>
        </authorList>
    </citation>
    <scope>NUCLEOTIDE SEQUENCE [LARGE SCALE GENOMIC DNA]</scope>
    <source>
        <strain evidence="4 5">KA25</strain>
    </source>
</reference>
<keyword evidence="1 2" id="KW-0732">Signal</keyword>
<dbReference type="PANTHER" id="PTHR36504">
    <property type="entry name" value="LIPOPOLYSACCHARIDE EXPORT SYSTEM PROTEIN LPTA"/>
    <property type="match status" value="1"/>
</dbReference>
<proteinExistence type="predicted"/>
<protein>
    <submittedName>
        <fullName evidence="4">Lipopolysaccharide export system protein LptA</fullName>
    </submittedName>
</protein>
<dbReference type="Gene3D" id="2.60.450.10">
    <property type="entry name" value="Lipopolysaccharide (LPS) transport protein A like domain"/>
    <property type="match status" value="1"/>
</dbReference>